<dbReference type="Gene3D" id="1.25.40.10">
    <property type="entry name" value="Tetratricopeptide repeat domain"/>
    <property type="match status" value="1"/>
</dbReference>
<dbReference type="AlphaFoldDB" id="A0A286RHD2"/>
<keyword evidence="6" id="KW-1185">Reference proteome</keyword>
<dbReference type="InterPro" id="IPR019554">
    <property type="entry name" value="Soluble_ligand-bd"/>
</dbReference>
<dbReference type="Gene3D" id="3.10.560.10">
    <property type="entry name" value="Outer membrane lipoprotein wza domain like"/>
    <property type="match status" value="1"/>
</dbReference>
<dbReference type="PANTHER" id="PTHR33619">
    <property type="entry name" value="POLYSACCHARIDE EXPORT PROTEIN GFCE-RELATED"/>
    <property type="match status" value="1"/>
</dbReference>
<name>A0A286RHD2_9BACT</name>
<proteinExistence type="predicted"/>
<feature type="domain" description="Polysaccharide export protein N-terminal" evidence="3">
    <location>
        <begin position="508"/>
        <end position="578"/>
    </location>
</feature>
<dbReference type="InterPro" id="IPR003715">
    <property type="entry name" value="Poly_export_N"/>
</dbReference>
<sequence length="781" mass="85603">MSLRFSQHPWQKRVLGGLLLVGSILALGGNLHAADQISRLPSVSFNETKNISDEKDSIRIASARVQAPAPLPLEVLGLRRSAKLELIAQQADSLTEKGYDLAGRGAYFAARAQFRAALMLIAQGLDAEEGTSRHASALARAWTALSEAEDFLGSSNAVIGNTAPAEIIARHETPLLKDQTFIQLTALDAYRCYLAYAQDLFAQSQGREVAGSMALRGLGKLYMAMAEAPQPGVREPLAQAVVFLQAAILVCPENYMAANDLGVLFARGNRWVEAYQALTYAARIRGDQTVLSNLAKVRQKLGISDASPGYSSKSSGDTARLQWPTATDTPPVVWVTPDAVQKADRPSQFLRSSSLREQNNSGRGLFGWGIFSSPAESRELPTEQVNWSAAPVVNSAARTDPAESESTSLSGPVLQPVPDSTTLANTLSQSETWTPSSASPCPRCAVDGSTCDPRHWGGWERARLIAWERYAQGEYVGLARSPHVPEYRLRVDDELEIVYRITREATLKPYRLNVGDQIRVESATDPTLNRDVLIQPDGTITLLLLGQVKATGFTVTQLQQRLEELYRRYYRVPSITVTPILVNSKLEDLRATVDRRNGEGGQAQKVRITPEGTISLPVLGSVRAQGLTLRELQLELNELYRQEVEGIEAIPILVQRAPRYIYVLGEVANPGRFELTGPTTVIQAISMAGGWKPGANLRQIVVFRRGEDWRLMATMLNLEAALHGNKATPCDEIWLSDSDVVILPKSFIQRADDFIELVFTRGIYGVFPLSATINFSKLSTI</sequence>
<feature type="domain" description="Soluble ligand binding" evidence="4">
    <location>
        <begin position="660"/>
        <end position="706"/>
    </location>
</feature>
<gene>
    <name evidence="5" type="ORF">THTE_2783</name>
</gene>
<dbReference type="KEGG" id="ttf:THTE_2783"/>
<evidence type="ECO:0000313" key="5">
    <source>
        <dbReference type="EMBL" id="ASV75385.1"/>
    </source>
</evidence>
<dbReference type="SUPFAM" id="SSF48452">
    <property type="entry name" value="TPR-like"/>
    <property type="match status" value="1"/>
</dbReference>
<keyword evidence="1" id="KW-0732">Signal</keyword>
<dbReference type="PANTHER" id="PTHR33619:SF3">
    <property type="entry name" value="POLYSACCHARIDE EXPORT PROTEIN GFCE-RELATED"/>
    <property type="match status" value="1"/>
</dbReference>
<feature type="region of interest" description="Disordered" evidence="2">
    <location>
        <begin position="305"/>
        <end position="324"/>
    </location>
</feature>
<dbReference type="Gene3D" id="3.30.1950.10">
    <property type="entry name" value="wza like domain"/>
    <property type="match status" value="2"/>
</dbReference>
<feature type="region of interest" description="Disordered" evidence="2">
    <location>
        <begin position="394"/>
        <end position="418"/>
    </location>
</feature>
<evidence type="ECO:0000256" key="1">
    <source>
        <dbReference type="ARBA" id="ARBA00022729"/>
    </source>
</evidence>
<dbReference type="InterPro" id="IPR049712">
    <property type="entry name" value="Poly_export"/>
</dbReference>
<evidence type="ECO:0000259" key="3">
    <source>
        <dbReference type="Pfam" id="PF02563"/>
    </source>
</evidence>
<dbReference type="Pfam" id="PF02563">
    <property type="entry name" value="Poly_export"/>
    <property type="match status" value="2"/>
</dbReference>
<feature type="domain" description="Polysaccharide export protein N-terminal" evidence="3">
    <location>
        <begin position="597"/>
        <end position="642"/>
    </location>
</feature>
<dbReference type="RefSeq" id="WP_237260121.1">
    <property type="nucleotide sequence ID" value="NZ_CP018477.1"/>
</dbReference>
<evidence type="ECO:0000259" key="4">
    <source>
        <dbReference type="Pfam" id="PF10531"/>
    </source>
</evidence>
<organism evidence="5 6">
    <name type="scientific">Thermogutta terrifontis</name>
    <dbReference type="NCBI Taxonomy" id="1331910"/>
    <lineage>
        <taxon>Bacteria</taxon>
        <taxon>Pseudomonadati</taxon>
        <taxon>Planctomycetota</taxon>
        <taxon>Planctomycetia</taxon>
        <taxon>Pirellulales</taxon>
        <taxon>Thermoguttaceae</taxon>
        <taxon>Thermogutta</taxon>
    </lineage>
</organism>
<dbReference type="InterPro" id="IPR011990">
    <property type="entry name" value="TPR-like_helical_dom_sf"/>
</dbReference>
<dbReference type="Proteomes" id="UP000215086">
    <property type="component" value="Chromosome"/>
</dbReference>
<evidence type="ECO:0000256" key="2">
    <source>
        <dbReference type="SAM" id="MobiDB-lite"/>
    </source>
</evidence>
<dbReference type="EMBL" id="CP018477">
    <property type="protein sequence ID" value="ASV75385.1"/>
    <property type="molecule type" value="Genomic_DNA"/>
</dbReference>
<dbReference type="Pfam" id="PF10531">
    <property type="entry name" value="SLBB"/>
    <property type="match status" value="1"/>
</dbReference>
<dbReference type="GO" id="GO:0015159">
    <property type="term" value="F:polysaccharide transmembrane transporter activity"/>
    <property type="evidence" value="ECO:0007669"/>
    <property type="project" value="InterPro"/>
</dbReference>
<accession>A0A286RHD2</accession>
<evidence type="ECO:0000313" key="6">
    <source>
        <dbReference type="Proteomes" id="UP000215086"/>
    </source>
</evidence>
<reference evidence="5 6" key="1">
    <citation type="journal article" name="Front. Microbiol.">
        <title>Sugar Metabolism of the First Thermophilic Planctomycete Thermogutta terrifontis: Comparative Genomic and Transcriptomic Approaches.</title>
        <authorList>
            <person name="Elcheninov A.G."/>
            <person name="Menzel P."/>
            <person name="Gudbergsdottir S.R."/>
            <person name="Slesarev A.I."/>
            <person name="Kadnikov V.V."/>
            <person name="Krogh A."/>
            <person name="Bonch-Osmolovskaya E.A."/>
            <person name="Peng X."/>
            <person name="Kublanov I.V."/>
        </authorList>
    </citation>
    <scope>NUCLEOTIDE SEQUENCE [LARGE SCALE GENOMIC DNA]</scope>
    <source>
        <strain evidence="5 6">R1</strain>
    </source>
</reference>
<protein>
    <submittedName>
        <fullName evidence="5">Capsular polysaccharide biosynthesis</fullName>
    </submittedName>
</protein>